<keyword evidence="3" id="KW-1133">Transmembrane helix</keyword>
<sequence>MKVISLSQERTRAGFTLVEILVVISIMVVLMAMTFGIGGWAMKNAKVQKANTQVKLFENKLQEYEVDNGEFPPGDGSERSSISLYQTLYENGIQNGTKVYMPELDPDSSDQFKRKIEKDGTILDPFKYKNPYYYLRGIDENGNEVGNAFNPDFDLWSLGPNGVGRGKGGNSDEDLDDDITNWDG</sequence>
<keyword evidence="5" id="KW-1185">Reference proteome</keyword>
<protein>
    <submittedName>
        <fullName evidence="4">Type II secretion system protein GspG</fullName>
    </submittedName>
</protein>
<dbReference type="RefSeq" id="WP_200390442.1">
    <property type="nucleotide sequence ID" value="NZ_JAENIO010000004.1"/>
</dbReference>
<proteinExistence type="predicted"/>
<accession>A0A934RKA6</accession>
<evidence type="ECO:0000313" key="4">
    <source>
        <dbReference type="EMBL" id="MBK1832994.1"/>
    </source>
</evidence>
<gene>
    <name evidence="4" type="ORF">JIN78_02880</name>
</gene>
<evidence type="ECO:0000256" key="2">
    <source>
        <dbReference type="SAM" id="MobiDB-lite"/>
    </source>
</evidence>
<dbReference type="SUPFAM" id="SSF54523">
    <property type="entry name" value="Pili subunits"/>
    <property type="match status" value="1"/>
</dbReference>
<dbReference type="GO" id="GO:0015628">
    <property type="term" value="P:protein secretion by the type II secretion system"/>
    <property type="evidence" value="ECO:0007669"/>
    <property type="project" value="InterPro"/>
</dbReference>
<feature type="transmembrane region" description="Helical" evidence="3">
    <location>
        <begin position="20"/>
        <end position="41"/>
    </location>
</feature>
<comment type="caution">
    <text evidence="4">The sequence shown here is derived from an EMBL/GenBank/DDBJ whole genome shotgun (WGS) entry which is preliminary data.</text>
</comment>
<evidence type="ECO:0000256" key="3">
    <source>
        <dbReference type="SAM" id="Phobius"/>
    </source>
</evidence>
<dbReference type="PRINTS" id="PR00813">
    <property type="entry name" value="BCTERIALGSPG"/>
</dbReference>
<organism evidence="4 5">
    <name type="scientific">Roseibacillus ishigakijimensis</name>
    <dbReference type="NCBI Taxonomy" id="454146"/>
    <lineage>
        <taxon>Bacteria</taxon>
        <taxon>Pseudomonadati</taxon>
        <taxon>Verrucomicrobiota</taxon>
        <taxon>Verrucomicrobiia</taxon>
        <taxon>Verrucomicrobiales</taxon>
        <taxon>Verrucomicrobiaceae</taxon>
        <taxon>Roseibacillus</taxon>
    </lineage>
</organism>
<dbReference type="Gene3D" id="3.30.700.10">
    <property type="entry name" value="Glycoprotein, Type 4 Pilin"/>
    <property type="match status" value="1"/>
</dbReference>
<keyword evidence="3" id="KW-0812">Transmembrane</keyword>
<name>A0A934RKA6_9BACT</name>
<dbReference type="InterPro" id="IPR045584">
    <property type="entry name" value="Pilin-like"/>
</dbReference>
<dbReference type="InterPro" id="IPR000983">
    <property type="entry name" value="Bac_GSPG_pilin"/>
</dbReference>
<dbReference type="InterPro" id="IPR012902">
    <property type="entry name" value="N_methyl_site"/>
</dbReference>
<evidence type="ECO:0000256" key="1">
    <source>
        <dbReference type="ARBA" id="ARBA00022481"/>
    </source>
</evidence>
<reference evidence="4" key="1">
    <citation type="submission" date="2021-01" db="EMBL/GenBank/DDBJ databases">
        <title>Modified the classification status of verrucomicrobia.</title>
        <authorList>
            <person name="Feng X."/>
        </authorList>
    </citation>
    <scope>NUCLEOTIDE SEQUENCE</scope>
    <source>
        <strain evidence="4">KCTC 12986</strain>
    </source>
</reference>
<dbReference type="Pfam" id="PF07963">
    <property type="entry name" value="N_methyl"/>
    <property type="match status" value="1"/>
</dbReference>
<keyword evidence="3" id="KW-0472">Membrane</keyword>
<dbReference type="GO" id="GO:0015627">
    <property type="term" value="C:type II protein secretion system complex"/>
    <property type="evidence" value="ECO:0007669"/>
    <property type="project" value="InterPro"/>
</dbReference>
<keyword evidence="1" id="KW-0488">Methylation</keyword>
<feature type="compositionally biased region" description="Acidic residues" evidence="2">
    <location>
        <begin position="171"/>
        <end position="184"/>
    </location>
</feature>
<dbReference type="EMBL" id="JAENIO010000004">
    <property type="protein sequence ID" value="MBK1832994.1"/>
    <property type="molecule type" value="Genomic_DNA"/>
</dbReference>
<feature type="region of interest" description="Disordered" evidence="2">
    <location>
        <begin position="164"/>
        <end position="184"/>
    </location>
</feature>
<dbReference type="AlphaFoldDB" id="A0A934RKA6"/>
<evidence type="ECO:0000313" key="5">
    <source>
        <dbReference type="Proteomes" id="UP000604083"/>
    </source>
</evidence>
<dbReference type="NCBIfam" id="TIGR02532">
    <property type="entry name" value="IV_pilin_GFxxxE"/>
    <property type="match status" value="1"/>
</dbReference>
<dbReference type="Proteomes" id="UP000604083">
    <property type="component" value="Unassembled WGS sequence"/>
</dbReference>
<dbReference type="PROSITE" id="PS00409">
    <property type="entry name" value="PROKAR_NTER_METHYL"/>
    <property type="match status" value="1"/>
</dbReference>